<dbReference type="InterPro" id="IPR003661">
    <property type="entry name" value="HisK_dim/P_dom"/>
</dbReference>
<proteinExistence type="predicted"/>
<dbReference type="KEGG" id="cmar:IMCC12053_466"/>
<keyword evidence="4" id="KW-1003">Cell membrane</keyword>
<dbReference type="EC" id="2.7.13.3" evidence="3"/>
<dbReference type="SUPFAM" id="SSF55785">
    <property type="entry name" value="PYP-like sensor domain (PAS domain)"/>
    <property type="match status" value="1"/>
</dbReference>
<evidence type="ECO:0000256" key="4">
    <source>
        <dbReference type="ARBA" id="ARBA00022475"/>
    </source>
</evidence>
<dbReference type="InterPro" id="IPR004358">
    <property type="entry name" value="Sig_transdc_His_kin-like_C"/>
</dbReference>
<comment type="catalytic activity">
    <reaction evidence="1">
        <text>ATP + protein L-histidine = ADP + protein N-phospho-L-histidine.</text>
        <dbReference type="EC" id="2.7.13.3"/>
    </reaction>
</comment>
<evidence type="ECO:0000313" key="13">
    <source>
        <dbReference type="Proteomes" id="UP000064920"/>
    </source>
</evidence>
<evidence type="ECO:0000256" key="8">
    <source>
        <dbReference type="ARBA" id="ARBA00022777"/>
    </source>
</evidence>
<dbReference type="STRING" id="1397108.IMCC12053_466"/>
<dbReference type="PRINTS" id="PR00344">
    <property type="entry name" value="BCTRLSENSOR"/>
</dbReference>
<dbReference type="PANTHER" id="PTHR45453:SF1">
    <property type="entry name" value="PHOSPHATE REGULON SENSOR PROTEIN PHOR"/>
    <property type="match status" value="1"/>
</dbReference>
<evidence type="ECO:0000313" key="12">
    <source>
        <dbReference type="EMBL" id="ALI54415.1"/>
    </source>
</evidence>
<reference evidence="12 13" key="1">
    <citation type="submission" date="2015-05" db="EMBL/GenBank/DDBJ databases">
        <authorList>
            <person name="Wang D.B."/>
            <person name="Wang M."/>
        </authorList>
    </citation>
    <scope>NUCLEOTIDE SEQUENCE [LARGE SCALE GENOMIC DNA]</scope>
    <source>
        <strain evidence="12 13">IMCC 12053</strain>
    </source>
</reference>
<dbReference type="InterPro" id="IPR035965">
    <property type="entry name" value="PAS-like_dom_sf"/>
</dbReference>
<dbReference type="Pfam" id="PF00512">
    <property type="entry name" value="HisKA"/>
    <property type="match status" value="1"/>
</dbReference>
<evidence type="ECO:0000256" key="9">
    <source>
        <dbReference type="ARBA" id="ARBA00022840"/>
    </source>
</evidence>
<dbReference type="SMART" id="SM00387">
    <property type="entry name" value="HATPase_c"/>
    <property type="match status" value="1"/>
</dbReference>
<evidence type="ECO:0000256" key="6">
    <source>
        <dbReference type="ARBA" id="ARBA00022679"/>
    </source>
</evidence>
<dbReference type="Gene3D" id="3.30.450.20">
    <property type="entry name" value="PAS domain"/>
    <property type="match status" value="1"/>
</dbReference>
<dbReference type="SUPFAM" id="SSF55874">
    <property type="entry name" value="ATPase domain of HSP90 chaperone/DNA topoisomerase II/histidine kinase"/>
    <property type="match status" value="1"/>
</dbReference>
<dbReference type="EMBL" id="CP012023">
    <property type="protein sequence ID" value="ALI54415.1"/>
    <property type="molecule type" value="Genomic_DNA"/>
</dbReference>
<dbReference type="InterPro" id="IPR050351">
    <property type="entry name" value="BphY/WalK/GraS-like"/>
</dbReference>
<keyword evidence="6 12" id="KW-0808">Transferase</keyword>
<dbReference type="PANTHER" id="PTHR45453">
    <property type="entry name" value="PHOSPHATE REGULON SENSOR PROTEIN PHOR"/>
    <property type="match status" value="1"/>
</dbReference>
<dbReference type="SMART" id="SM00388">
    <property type="entry name" value="HisKA"/>
    <property type="match status" value="1"/>
</dbReference>
<sequence length="355" mass="39043">MRELNTNDVMQSRLVGELAGAMPFPVIIVGRDERILAINSQAESMFGAGTIGRHYITVMRQPMVLDAIESVLRLSEPAQAQYSVSEGGHDLHYAVHARPVVTDDFACVTVAFEDRTEVEDAGLMRRDFVANVSHELRTPLTAVLGFIETLQGPAANDAGARMRFLEIMGKEARRMNRIVGDLLSLSRVEANRRVRPTDDVDVSAILRSVVLSLSPFAQKQNVALVLEGAEGSDRVMGDQDQLTQVFTNLVENAIKYGGAGRQVSICVAAHTQEPTMRGPALRVDVADQGEGIAQEHIPRLTQRFYRVDSHRSREMGGTGLGLAIVKHIINRHRGRLRIESYAGKGSCFSVILPYE</sequence>
<keyword evidence="5" id="KW-0597">Phosphoprotein</keyword>
<evidence type="ECO:0000256" key="2">
    <source>
        <dbReference type="ARBA" id="ARBA00004236"/>
    </source>
</evidence>
<dbReference type="PROSITE" id="PS50109">
    <property type="entry name" value="HIS_KIN"/>
    <property type="match status" value="1"/>
</dbReference>
<organism evidence="12 13">
    <name type="scientific">Celeribacter marinus</name>
    <dbReference type="NCBI Taxonomy" id="1397108"/>
    <lineage>
        <taxon>Bacteria</taxon>
        <taxon>Pseudomonadati</taxon>
        <taxon>Pseudomonadota</taxon>
        <taxon>Alphaproteobacteria</taxon>
        <taxon>Rhodobacterales</taxon>
        <taxon>Roseobacteraceae</taxon>
        <taxon>Celeribacter</taxon>
    </lineage>
</organism>
<accession>A0A0P0A7Q2</accession>
<name>A0A0P0A7Q2_9RHOB</name>
<dbReference type="FunFam" id="1.10.287.130:FF:000008">
    <property type="entry name" value="Two-component sensor histidine kinase"/>
    <property type="match status" value="1"/>
</dbReference>
<dbReference type="InterPro" id="IPR036097">
    <property type="entry name" value="HisK_dim/P_sf"/>
</dbReference>
<protein>
    <recommendedName>
        <fullName evidence="3">histidine kinase</fullName>
        <ecNumber evidence="3">2.7.13.3</ecNumber>
    </recommendedName>
</protein>
<keyword evidence="8" id="KW-0418">Kinase</keyword>
<keyword evidence="10" id="KW-0902">Two-component regulatory system</keyword>
<dbReference type="SUPFAM" id="SSF47384">
    <property type="entry name" value="Homodimeric domain of signal transducing histidine kinase"/>
    <property type="match status" value="1"/>
</dbReference>
<dbReference type="Pfam" id="PF02518">
    <property type="entry name" value="HATPase_c"/>
    <property type="match status" value="1"/>
</dbReference>
<dbReference type="Gene3D" id="3.30.565.10">
    <property type="entry name" value="Histidine kinase-like ATPase, C-terminal domain"/>
    <property type="match status" value="1"/>
</dbReference>
<evidence type="ECO:0000256" key="10">
    <source>
        <dbReference type="ARBA" id="ARBA00023012"/>
    </source>
</evidence>
<keyword evidence="9" id="KW-0067">ATP-binding</keyword>
<keyword evidence="13" id="KW-1185">Reference proteome</keyword>
<gene>
    <name evidence="12" type="ORF">IMCC12053_466</name>
</gene>
<keyword evidence="7" id="KW-0547">Nucleotide-binding</keyword>
<dbReference type="PATRIC" id="fig|1397108.4.peg.479"/>
<dbReference type="GO" id="GO:0000155">
    <property type="term" value="F:phosphorelay sensor kinase activity"/>
    <property type="evidence" value="ECO:0007669"/>
    <property type="project" value="InterPro"/>
</dbReference>
<dbReference type="CDD" id="cd00082">
    <property type="entry name" value="HisKA"/>
    <property type="match status" value="1"/>
</dbReference>
<evidence type="ECO:0000256" key="5">
    <source>
        <dbReference type="ARBA" id="ARBA00022553"/>
    </source>
</evidence>
<dbReference type="Gene3D" id="1.10.287.130">
    <property type="match status" value="1"/>
</dbReference>
<dbReference type="Proteomes" id="UP000064920">
    <property type="component" value="Chromosome"/>
</dbReference>
<dbReference type="GO" id="GO:0004721">
    <property type="term" value="F:phosphoprotein phosphatase activity"/>
    <property type="evidence" value="ECO:0007669"/>
    <property type="project" value="TreeGrafter"/>
</dbReference>
<dbReference type="GO" id="GO:0005524">
    <property type="term" value="F:ATP binding"/>
    <property type="evidence" value="ECO:0007669"/>
    <property type="project" value="UniProtKB-KW"/>
</dbReference>
<comment type="subcellular location">
    <subcellularLocation>
        <location evidence="2">Cell membrane</location>
    </subcellularLocation>
</comment>
<keyword evidence="11" id="KW-0472">Membrane</keyword>
<dbReference type="InterPro" id="IPR005467">
    <property type="entry name" value="His_kinase_dom"/>
</dbReference>
<dbReference type="GO" id="GO:0016036">
    <property type="term" value="P:cellular response to phosphate starvation"/>
    <property type="evidence" value="ECO:0007669"/>
    <property type="project" value="TreeGrafter"/>
</dbReference>
<evidence type="ECO:0000256" key="3">
    <source>
        <dbReference type="ARBA" id="ARBA00012438"/>
    </source>
</evidence>
<dbReference type="FunFam" id="3.30.565.10:FF:000006">
    <property type="entry name" value="Sensor histidine kinase WalK"/>
    <property type="match status" value="1"/>
</dbReference>
<evidence type="ECO:0000256" key="11">
    <source>
        <dbReference type="ARBA" id="ARBA00023136"/>
    </source>
</evidence>
<dbReference type="InterPro" id="IPR036890">
    <property type="entry name" value="HATPase_C_sf"/>
</dbReference>
<evidence type="ECO:0000256" key="7">
    <source>
        <dbReference type="ARBA" id="ARBA00022741"/>
    </source>
</evidence>
<dbReference type="GO" id="GO:0005886">
    <property type="term" value="C:plasma membrane"/>
    <property type="evidence" value="ECO:0007669"/>
    <property type="project" value="UniProtKB-SubCell"/>
</dbReference>
<dbReference type="AlphaFoldDB" id="A0A0P0A7Q2"/>
<dbReference type="InterPro" id="IPR003594">
    <property type="entry name" value="HATPase_dom"/>
</dbReference>
<evidence type="ECO:0000256" key="1">
    <source>
        <dbReference type="ARBA" id="ARBA00000085"/>
    </source>
</evidence>